<dbReference type="Proteomes" id="UP000789901">
    <property type="component" value="Unassembled WGS sequence"/>
</dbReference>
<keyword evidence="2" id="KW-1185">Reference proteome</keyword>
<proteinExistence type="predicted"/>
<evidence type="ECO:0000313" key="2">
    <source>
        <dbReference type="Proteomes" id="UP000789901"/>
    </source>
</evidence>
<name>A0ABN7WVR3_GIGMA</name>
<feature type="non-terminal residue" evidence="1">
    <location>
        <position position="47"/>
    </location>
</feature>
<feature type="non-terminal residue" evidence="1">
    <location>
        <position position="1"/>
    </location>
</feature>
<dbReference type="EMBL" id="CAJVQB010067613">
    <property type="protein sequence ID" value="CAG8842005.1"/>
    <property type="molecule type" value="Genomic_DNA"/>
</dbReference>
<sequence>VCKSNVLKVIHDSNKNVQEIIQRLKNHCEIGYKNPLFLGYKGVSKNY</sequence>
<protein>
    <submittedName>
        <fullName evidence="1">18768_t:CDS:1</fullName>
    </submittedName>
</protein>
<accession>A0ABN7WVR3</accession>
<gene>
    <name evidence="1" type="ORF">GMARGA_LOCUS35753</name>
</gene>
<reference evidence="1 2" key="1">
    <citation type="submission" date="2021-06" db="EMBL/GenBank/DDBJ databases">
        <authorList>
            <person name="Kallberg Y."/>
            <person name="Tangrot J."/>
            <person name="Rosling A."/>
        </authorList>
    </citation>
    <scope>NUCLEOTIDE SEQUENCE [LARGE SCALE GENOMIC DNA]</scope>
    <source>
        <strain evidence="1 2">120-4 pot B 10/14</strain>
    </source>
</reference>
<evidence type="ECO:0000313" key="1">
    <source>
        <dbReference type="EMBL" id="CAG8842005.1"/>
    </source>
</evidence>
<comment type="caution">
    <text evidence="1">The sequence shown here is derived from an EMBL/GenBank/DDBJ whole genome shotgun (WGS) entry which is preliminary data.</text>
</comment>
<organism evidence="1 2">
    <name type="scientific">Gigaspora margarita</name>
    <dbReference type="NCBI Taxonomy" id="4874"/>
    <lineage>
        <taxon>Eukaryota</taxon>
        <taxon>Fungi</taxon>
        <taxon>Fungi incertae sedis</taxon>
        <taxon>Mucoromycota</taxon>
        <taxon>Glomeromycotina</taxon>
        <taxon>Glomeromycetes</taxon>
        <taxon>Diversisporales</taxon>
        <taxon>Gigasporaceae</taxon>
        <taxon>Gigaspora</taxon>
    </lineage>
</organism>